<organism evidence="5">
    <name type="scientific">Hydatigena taeniaeformis</name>
    <name type="common">Feline tapeworm</name>
    <name type="synonym">Taenia taeniaeformis</name>
    <dbReference type="NCBI Taxonomy" id="6205"/>
    <lineage>
        <taxon>Eukaryota</taxon>
        <taxon>Metazoa</taxon>
        <taxon>Spiralia</taxon>
        <taxon>Lophotrochozoa</taxon>
        <taxon>Platyhelminthes</taxon>
        <taxon>Cestoda</taxon>
        <taxon>Eucestoda</taxon>
        <taxon>Cyclophyllidea</taxon>
        <taxon>Taeniidae</taxon>
        <taxon>Hydatigera</taxon>
    </lineage>
</organism>
<evidence type="ECO:0000313" key="5">
    <source>
        <dbReference type="WBParaSite" id="TTAC_0000336901-mRNA-1"/>
    </source>
</evidence>
<dbReference type="Pfam" id="PF01105">
    <property type="entry name" value="EMP24_GP25L"/>
    <property type="match status" value="1"/>
</dbReference>
<dbReference type="SUPFAM" id="SSF54427">
    <property type="entry name" value="NTF2-like"/>
    <property type="match status" value="1"/>
</dbReference>
<dbReference type="STRING" id="6205.A0A0R3WRH9"/>
<dbReference type="InterPro" id="IPR018222">
    <property type="entry name" value="Nuclear_transport_factor_2_euk"/>
</dbReference>
<dbReference type="GO" id="GO:0006913">
    <property type="term" value="P:nucleocytoplasmic transport"/>
    <property type="evidence" value="ECO:0007669"/>
    <property type="project" value="InterPro"/>
</dbReference>
<feature type="region of interest" description="Disordered" evidence="1">
    <location>
        <begin position="1"/>
        <end position="257"/>
    </location>
</feature>
<accession>A0A0R3WRH9</accession>
<proteinExistence type="predicted"/>
<evidence type="ECO:0000259" key="2">
    <source>
        <dbReference type="PROSITE" id="PS50177"/>
    </source>
</evidence>
<dbReference type="EMBL" id="UYWX01002297">
    <property type="protein sequence ID" value="VDM22454.1"/>
    <property type="molecule type" value="Genomic_DNA"/>
</dbReference>
<dbReference type="Gene3D" id="3.10.450.50">
    <property type="match status" value="1"/>
</dbReference>
<keyword evidence="4" id="KW-1185">Reference proteome</keyword>
<dbReference type="Proteomes" id="UP000274429">
    <property type="component" value="Unassembled WGS sequence"/>
</dbReference>
<feature type="compositionally biased region" description="Polar residues" evidence="1">
    <location>
        <begin position="18"/>
        <end position="66"/>
    </location>
</feature>
<dbReference type="AlphaFoldDB" id="A0A0R3WRH9"/>
<evidence type="ECO:0000256" key="1">
    <source>
        <dbReference type="SAM" id="MobiDB-lite"/>
    </source>
</evidence>
<dbReference type="InterPro" id="IPR002075">
    <property type="entry name" value="NTF2_dom"/>
</dbReference>
<dbReference type="SMART" id="SM01190">
    <property type="entry name" value="EMP24_GP25L"/>
    <property type="match status" value="1"/>
</dbReference>
<reference evidence="5" key="1">
    <citation type="submission" date="2017-02" db="UniProtKB">
        <authorList>
            <consortium name="WormBaseParasite"/>
        </authorList>
    </citation>
    <scope>IDENTIFICATION</scope>
</reference>
<dbReference type="InterPro" id="IPR009038">
    <property type="entry name" value="GOLD_dom"/>
</dbReference>
<reference evidence="3 4" key="2">
    <citation type="submission" date="2018-11" db="EMBL/GenBank/DDBJ databases">
        <authorList>
            <consortium name="Pathogen Informatics"/>
        </authorList>
    </citation>
    <scope>NUCLEOTIDE SEQUENCE [LARGE SCALE GENOMIC DNA]</scope>
</reference>
<sequence length="672" mass="75239">QSLPHDNQQQDQSIFQQRSNEGPSKQVLDQSLGAQQQFNVPPVETHQSNFLHSQQLNAPSGQQMVGQPNAVPMQEFNVPPQQSAQLQPPVMSQQQQQVNVPPVQPVPSANQAQAHVVPQQQQQINVPPAQPVPTMNQPEVPLHDLNARKMPQQVPVPQQQQRQSGTVPQQQQQVNVQPTQPVSSINQPEVQQIPQQVPVVQQQQQRSPSQSPPVSNKQVPPVKSPPEPSHVHNELPHRGYERHAHESSPPKPKQMEFHPPIFLHQDSELDFYSRLPSPQKSDSDILKNVDLMRPFLSLTVNVTPAVKDCYFYEAVTGFEVDVQVLGGDGMDIGLCVFDPSGAPVVLRDPVGEASVSITVLPQYQGRAYAICLDNRKASYGRKKVYLGIDLRINWDKPSPAEQEIIDQMKRNLRIGGNSAELRRVFDNFDRLTDSLDRIGGLLHRTQRLQQRSRNNAAMDRAMMEANKDRVTSWSTFQVVLLVLVGIIQTRLIRSLFDEQSSLYRLWVHDGSGRSGSSTRYCNMAATETATSGPPARDLNDPAEKAAWQTANQAAEKISSLYYRSFDKQGRLDLPTFFVESVTLIWNGNQVVGRQAVADFLSTKLPKSQTTVHTISAQPVQKLLSGDNTVVMVNIVGSMKFEGNPPKMFAETFFLIKDGNLWRIQSTTFRFIE</sequence>
<evidence type="ECO:0000313" key="3">
    <source>
        <dbReference type="EMBL" id="VDM22454.1"/>
    </source>
</evidence>
<dbReference type="Pfam" id="PF02136">
    <property type="entry name" value="NTF2"/>
    <property type="match status" value="1"/>
</dbReference>
<feature type="compositionally biased region" description="Low complexity" evidence="1">
    <location>
        <begin position="84"/>
        <end position="127"/>
    </location>
</feature>
<feature type="domain" description="NTF2" evidence="2">
    <location>
        <begin position="553"/>
        <end position="670"/>
    </location>
</feature>
<dbReference type="InterPro" id="IPR045875">
    <property type="entry name" value="NTF2"/>
</dbReference>
<feature type="compositionally biased region" description="Low complexity" evidence="1">
    <location>
        <begin position="151"/>
        <end position="215"/>
    </location>
</feature>
<dbReference type="PANTHER" id="PTHR12612">
    <property type="entry name" value="NUCLEAR TRANSPORT FACTOR 2"/>
    <property type="match status" value="1"/>
</dbReference>
<dbReference type="InterPro" id="IPR032710">
    <property type="entry name" value="NTF2-like_dom_sf"/>
</dbReference>
<feature type="compositionally biased region" description="Basic and acidic residues" evidence="1">
    <location>
        <begin position="229"/>
        <end position="256"/>
    </location>
</feature>
<dbReference type="OrthoDB" id="25408at2759"/>
<evidence type="ECO:0000313" key="4">
    <source>
        <dbReference type="Proteomes" id="UP000274429"/>
    </source>
</evidence>
<name>A0A0R3WRH9_HYDTA</name>
<dbReference type="WBParaSite" id="TTAC_0000336901-mRNA-1">
    <property type="protein sequence ID" value="TTAC_0000336901-mRNA-1"/>
    <property type="gene ID" value="TTAC_0000336901"/>
</dbReference>
<gene>
    <name evidence="3" type="ORF">TTAC_LOCUS3354</name>
</gene>
<protein>
    <submittedName>
        <fullName evidence="5">NTF2 domain-containing protein</fullName>
    </submittedName>
</protein>
<dbReference type="PROSITE" id="PS50177">
    <property type="entry name" value="NTF2_DOMAIN"/>
    <property type="match status" value="1"/>
</dbReference>